<keyword evidence="5" id="KW-0804">Transcription</keyword>
<dbReference type="SUPFAM" id="SSF46689">
    <property type="entry name" value="Homeodomain-like"/>
    <property type="match status" value="1"/>
</dbReference>
<dbReference type="RefSeq" id="WP_369045529.1">
    <property type="nucleotide sequence ID" value="NZ_CP163302.1"/>
</dbReference>
<reference evidence="7" key="1">
    <citation type="submission" date="2024-07" db="EMBL/GenBank/DDBJ databases">
        <authorList>
            <person name="fu j."/>
        </authorList>
    </citation>
    <scope>NUCLEOTIDE SEQUENCE</scope>
    <source>
        <strain evidence="7">P10A9</strain>
    </source>
</reference>
<dbReference type="Pfam" id="PF02954">
    <property type="entry name" value="HTH_8"/>
    <property type="match status" value="1"/>
</dbReference>
<evidence type="ECO:0000256" key="5">
    <source>
        <dbReference type="ARBA" id="ARBA00023163"/>
    </source>
</evidence>
<dbReference type="KEGG" id="spue:AB5L97_16915"/>
<keyword evidence="1" id="KW-0547">Nucleotide-binding</keyword>
<dbReference type="InterPro" id="IPR058031">
    <property type="entry name" value="AAA_lid_NorR"/>
</dbReference>
<accession>A0AB39L1W1</accession>
<dbReference type="PROSITE" id="PS50045">
    <property type="entry name" value="SIGMA54_INTERACT_4"/>
    <property type="match status" value="1"/>
</dbReference>
<evidence type="ECO:0000256" key="1">
    <source>
        <dbReference type="ARBA" id="ARBA00022741"/>
    </source>
</evidence>
<dbReference type="GO" id="GO:0005524">
    <property type="term" value="F:ATP binding"/>
    <property type="evidence" value="ECO:0007669"/>
    <property type="project" value="UniProtKB-KW"/>
</dbReference>
<organism evidence="7">
    <name type="scientific">Sinomonas puerhi</name>
    <dbReference type="NCBI Taxonomy" id="3238584"/>
    <lineage>
        <taxon>Bacteria</taxon>
        <taxon>Bacillati</taxon>
        <taxon>Actinomycetota</taxon>
        <taxon>Actinomycetes</taxon>
        <taxon>Micrococcales</taxon>
        <taxon>Micrococcaceae</taxon>
        <taxon>Sinomonas</taxon>
    </lineage>
</organism>
<dbReference type="EMBL" id="CP163302">
    <property type="protein sequence ID" value="XDP44930.1"/>
    <property type="molecule type" value="Genomic_DNA"/>
</dbReference>
<evidence type="ECO:0000313" key="7">
    <source>
        <dbReference type="EMBL" id="XDP44930.1"/>
    </source>
</evidence>
<evidence type="ECO:0000259" key="6">
    <source>
        <dbReference type="PROSITE" id="PS50045"/>
    </source>
</evidence>
<dbReference type="InterPro" id="IPR029016">
    <property type="entry name" value="GAF-like_dom_sf"/>
</dbReference>
<keyword evidence="3" id="KW-0805">Transcription regulation</keyword>
<proteinExistence type="predicted"/>
<keyword evidence="4" id="KW-0238">DNA-binding</keyword>
<dbReference type="InterPro" id="IPR003018">
    <property type="entry name" value="GAF"/>
</dbReference>
<dbReference type="AlphaFoldDB" id="A0AB39L1W1"/>
<dbReference type="Gene3D" id="1.10.10.60">
    <property type="entry name" value="Homeodomain-like"/>
    <property type="match status" value="1"/>
</dbReference>
<dbReference type="GO" id="GO:0043565">
    <property type="term" value="F:sequence-specific DNA binding"/>
    <property type="evidence" value="ECO:0007669"/>
    <property type="project" value="InterPro"/>
</dbReference>
<keyword evidence="2" id="KW-0067">ATP-binding</keyword>
<dbReference type="Gene3D" id="3.30.450.40">
    <property type="match status" value="1"/>
</dbReference>
<dbReference type="Pfam" id="PF25601">
    <property type="entry name" value="AAA_lid_14"/>
    <property type="match status" value="1"/>
</dbReference>
<sequence length="598" mass="64578">MSERDARELDRLRAARDLLVERGLLVQKELAGISPSIERSWRRSVSVHASNAPAPPRFIDSIDARNPLVVAAGPVLDRWQDSLSDMRVAVFLSDRSGQIVARRLTDRGDGRRLDRAFATEGFDFSESALGTNGLGTPMEDRAPVFVRGPEHFNDSLESLACAGAPILDPRTGRVVGSIAFAATLKASNPLMLAMAREAAQQVEARLVEMNAPIDLAATAAFLRSRSSKDPVLVLSAETVIADVRALAVMSPDTHALLWDKLQKLEWKEPSNVVELPASSKTADVHRLGGGSVFALELHGRDDDEHAPQDVAARQPVGRAADAAELEAASRVSGIVALAGPPGAGKHYSARDWLISRADGEEPLTLDAAAAPTAGMAGMAELATQAVQAGRSVVVRHIDVLDLPGFRTLEPTLRLVADAARRGSGTREGTPDTRPRIVLTFDDESLGEQVRSRIVALAPISTIPALRRMRDIIPGLVRTIIDEWPEDDRVAVPPAVMQALVGWDWPGNVSELRTTLELLIAQRGGRVLRVDDLPEHLRRQTRSLSTIEALEYDAIVDALRRAGGNRSAAAAALGIGRTTLYRKMHAYGLDREDKPSVAR</sequence>
<dbReference type="SUPFAM" id="SSF52540">
    <property type="entry name" value="P-loop containing nucleoside triphosphate hydrolases"/>
    <property type="match status" value="1"/>
</dbReference>
<evidence type="ECO:0000256" key="4">
    <source>
        <dbReference type="ARBA" id="ARBA00023125"/>
    </source>
</evidence>
<dbReference type="Pfam" id="PF01590">
    <property type="entry name" value="GAF"/>
    <property type="match status" value="1"/>
</dbReference>
<evidence type="ECO:0000256" key="2">
    <source>
        <dbReference type="ARBA" id="ARBA00022840"/>
    </source>
</evidence>
<feature type="domain" description="Sigma-54 factor interaction" evidence="6">
    <location>
        <begin position="461"/>
        <end position="520"/>
    </location>
</feature>
<evidence type="ECO:0000256" key="3">
    <source>
        <dbReference type="ARBA" id="ARBA00023015"/>
    </source>
</evidence>
<dbReference type="InterPro" id="IPR002078">
    <property type="entry name" value="Sigma_54_int"/>
</dbReference>
<dbReference type="PANTHER" id="PTHR32071">
    <property type="entry name" value="TRANSCRIPTIONAL REGULATORY PROTEIN"/>
    <property type="match status" value="1"/>
</dbReference>
<dbReference type="PRINTS" id="PR01590">
    <property type="entry name" value="HTHFIS"/>
</dbReference>
<protein>
    <submittedName>
        <fullName evidence="7">Sigma-54-dependent Fis family transcriptional regulator</fullName>
    </submittedName>
</protein>
<gene>
    <name evidence="7" type="ORF">AB5L97_16915</name>
</gene>
<dbReference type="InterPro" id="IPR027417">
    <property type="entry name" value="P-loop_NTPase"/>
</dbReference>
<dbReference type="InterPro" id="IPR002197">
    <property type="entry name" value="HTH_Fis"/>
</dbReference>
<dbReference type="Gene3D" id="1.10.8.60">
    <property type="match status" value="1"/>
</dbReference>
<dbReference type="GO" id="GO:0006355">
    <property type="term" value="P:regulation of DNA-templated transcription"/>
    <property type="evidence" value="ECO:0007669"/>
    <property type="project" value="InterPro"/>
</dbReference>
<dbReference type="InterPro" id="IPR009057">
    <property type="entry name" value="Homeodomain-like_sf"/>
</dbReference>
<name>A0AB39L1W1_9MICC</name>